<evidence type="ECO:0000313" key="1">
    <source>
        <dbReference type="EMBL" id="PQJ11149.1"/>
    </source>
</evidence>
<reference evidence="1 2" key="1">
    <citation type="submission" date="2018-01" db="EMBL/GenBank/DDBJ databases">
        <title>A novel member of the phylum Bacteroidetes isolated from glacier ice.</title>
        <authorList>
            <person name="Liu Q."/>
            <person name="Xin Y.-H."/>
        </authorList>
    </citation>
    <scope>NUCLEOTIDE SEQUENCE [LARGE SCALE GENOMIC DNA]</scope>
    <source>
        <strain evidence="1 2">RB1R16</strain>
    </source>
</reference>
<dbReference type="AlphaFoldDB" id="A0A2S7SW46"/>
<evidence type="ECO:0000313" key="2">
    <source>
        <dbReference type="Proteomes" id="UP000239872"/>
    </source>
</evidence>
<dbReference type="RefSeq" id="WP_105039877.1">
    <property type="nucleotide sequence ID" value="NZ_PPSL01000003.1"/>
</dbReference>
<organism evidence="1 2">
    <name type="scientific">Flavipsychrobacter stenotrophus</name>
    <dbReference type="NCBI Taxonomy" id="2077091"/>
    <lineage>
        <taxon>Bacteria</taxon>
        <taxon>Pseudomonadati</taxon>
        <taxon>Bacteroidota</taxon>
        <taxon>Chitinophagia</taxon>
        <taxon>Chitinophagales</taxon>
        <taxon>Chitinophagaceae</taxon>
        <taxon>Flavipsychrobacter</taxon>
    </lineage>
</organism>
<name>A0A2S7SW46_9BACT</name>
<comment type="caution">
    <text evidence="1">The sequence shown here is derived from an EMBL/GenBank/DDBJ whole genome shotgun (WGS) entry which is preliminary data.</text>
</comment>
<dbReference type="EMBL" id="PPSL01000003">
    <property type="protein sequence ID" value="PQJ11149.1"/>
    <property type="molecule type" value="Genomic_DNA"/>
</dbReference>
<proteinExistence type="predicted"/>
<dbReference type="Proteomes" id="UP000239872">
    <property type="component" value="Unassembled WGS sequence"/>
</dbReference>
<gene>
    <name evidence="1" type="ORF">CJD36_014375</name>
</gene>
<accession>A0A2S7SW46</accession>
<sequence length="87" mass="10157">MNVLVTKSTIKIPIEIQYKGEHHKAEVVGRIHPFNKYFTCRIPGENLLIMEATYNETSRHYQWKACAQHNFAYMASLIGKEIEKFLS</sequence>
<protein>
    <submittedName>
        <fullName evidence="1">Uncharacterized protein</fullName>
    </submittedName>
</protein>
<keyword evidence="2" id="KW-1185">Reference proteome</keyword>